<evidence type="ECO:0000256" key="3">
    <source>
        <dbReference type="ARBA" id="ARBA00022737"/>
    </source>
</evidence>
<keyword evidence="5" id="KW-0804">Transcription</keyword>
<dbReference type="PRINTS" id="PR00685">
    <property type="entry name" value="TIFACTORIIB"/>
</dbReference>
<organism evidence="7">
    <name type="scientific">marine sediment metagenome</name>
    <dbReference type="NCBI Taxonomy" id="412755"/>
    <lineage>
        <taxon>unclassified sequences</taxon>
        <taxon>metagenomes</taxon>
        <taxon>ecological metagenomes</taxon>
    </lineage>
</organism>
<gene>
    <name evidence="7" type="ORF">S01H4_40869</name>
</gene>
<dbReference type="InterPro" id="IPR000812">
    <property type="entry name" value="TFIIB"/>
</dbReference>
<dbReference type="GO" id="GO:0097550">
    <property type="term" value="C:transcription preinitiation complex"/>
    <property type="evidence" value="ECO:0007669"/>
    <property type="project" value="TreeGrafter"/>
</dbReference>
<dbReference type="Pfam" id="PF00382">
    <property type="entry name" value="TFIIB"/>
    <property type="match status" value="1"/>
</dbReference>
<dbReference type="InterPro" id="IPR013763">
    <property type="entry name" value="Cyclin-like_dom"/>
</dbReference>
<dbReference type="InterPro" id="IPR036915">
    <property type="entry name" value="Cyclin-like_sf"/>
</dbReference>
<dbReference type="SMART" id="SM00385">
    <property type="entry name" value="CYCLIN"/>
    <property type="match status" value="1"/>
</dbReference>
<keyword evidence="3" id="KW-0677">Repeat</keyword>
<dbReference type="PANTHER" id="PTHR11618:SF13">
    <property type="entry name" value="TRANSCRIPTION INITIATION FACTOR IIB"/>
    <property type="match status" value="1"/>
</dbReference>
<accession>X1CER2</accession>
<dbReference type="GO" id="GO:0070897">
    <property type="term" value="P:transcription preinitiation complex assembly"/>
    <property type="evidence" value="ECO:0007669"/>
    <property type="project" value="InterPro"/>
</dbReference>
<name>X1CER2_9ZZZZ</name>
<feature type="domain" description="Cyclin-like" evidence="6">
    <location>
        <begin position="28"/>
        <end position="109"/>
    </location>
</feature>
<protein>
    <recommendedName>
        <fullName evidence="2">Transcription initiation factor IIB</fullName>
    </recommendedName>
</protein>
<dbReference type="InterPro" id="IPR023486">
    <property type="entry name" value="TFIIB_CS"/>
</dbReference>
<dbReference type="Gene3D" id="1.10.472.10">
    <property type="entry name" value="Cyclin-like"/>
    <property type="match status" value="1"/>
</dbReference>
<dbReference type="CDD" id="cd20550">
    <property type="entry name" value="CYCLIN_TFIIB_archaea_like_rpt2"/>
    <property type="match status" value="1"/>
</dbReference>
<dbReference type="GO" id="GO:0017025">
    <property type="term" value="F:TBP-class protein binding"/>
    <property type="evidence" value="ECO:0007669"/>
    <property type="project" value="InterPro"/>
</dbReference>
<evidence type="ECO:0000256" key="1">
    <source>
        <dbReference type="ARBA" id="ARBA00010857"/>
    </source>
</evidence>
<dbReference type="InterPro" id="IPR013150">
    <property type="entry name" value="TFIIB_cyclin"/>
</dbReference>
<comment type="caution">
    <text evidence="7">The sequence shown here is derived from an EMBL/GenBank/DDBJ whole genome shotgun (WGS) entry which is preliminary data.</text>
</comment>
<reference evidence="7" key="1">
    <citation type="journal article" date="2014" name="Front. Microbiol.">
        <title>High frequency of phylogenetically diverse reductive dehalogenase-homologous genes in deep subseafloor sedimentary metagenomes.</title>
        <authorList>
            <person name="Kawai M."/>
            <person name="Futagami T."/>
            <person name="Toyoda A."/>
            <person name="Takaki Y."/>
            <person name="Nishi S."/>
            <person name="Hori S."/>
            <person name="Arai W."/>
            <person name="Tsubouchi T."/>
            <person name="Morono Y."/>
            <person name="Uchiyama I."/>
            <person name="Ito T."/>
            <person name="Fujiyama A."/>
            <person name="Inagaki F."/>
            <person name="Takami H."/>
        </authorList>
    </citation>
    <scope>NUCLEOTIDE SEQUENCE</scope>
    <source>
        <strain evidence="7">Expedition CK06-06</strain>
    </source>
</reference>
<dbReference type="SUPFAM" id="SSF47954">
    <property type="entry name" value="Cyclin-like"/>
    <property type="match status" value="1"/>
</dbReference>
<dbReference type="EMBL" id="BART01022306">
    <property type="protein sequence ID" value="GAG94748.1"/>
    <property type="molecule type" value="Genomic_DNA"/>
</dbReference>
<evidence type="ECO:0000256" key="4">
    <source>
        <dbReference type="ARBA" id="ARBA00023015"/>
    </source>
</evidence>
<dbReference type="AlphaFoldDB" id="X1CER2"/>
<evidence type="ECO:0000256" key="5">
    <source>
        <dbReference type="ARBA" id="ARBA00023163"/>
    </source>
</evidence>
<comment type="similarity">
    <text evidence="1">Belongs to the TFIIB family.</text>
</comment>
<dbReference type="PROSITE" id="PS00782">
    <property type="entry name" value="TFIIB"/>
    <property type="match status" value="1"/>
</dbReference>
<dbReference type="PANTHER" id="PTHR11618">
    <property type="entry name" value="TRANSCRIPTION INITIATION FACTOR IIB-RELATED"/>
    <property type="match status" value="1"/>
</dbReference>
<evidence type="ECO:0000259" key="6">
    <source>
        <dbReference type="SMART" id="SM00385"/>
    </source>
</evidence>
<evidence type="ECO:0000313" key="7">
    <source>
        <dbReference type="EMBL" id="GAG94748.1"/>
    </source>
</evidence>
<keyword evidence="4" id="KW-0805">Transcription regulation</keyword>
<evidence type="ECO:0000256" key="2">
    <source>
        <dbReference type="ARBA" id="ARBA00013932"/>
    </source>
</evidence>
<dbReference type="FunFam" id="1.10.472.10:FF:000023">
    <property type="entry name" value="Transcription initiation factor IIB"/>
    <property type="match status" value="1"/>
</dbReference>
<sequence length="123" mass="13973">MERKEIARCYRILIKELKLRTPVPNAKLRVPKIASEMDIGEKTQRMAIDILEEADRLRITVGKKPKGMAASALYLACRMNGENRTQKSLAKAAGVTEVTIRNRYQELKRHLDPDFFGSDSPAM</sequence>
<proteinExistence type="inferred from homology"/>